<dbReference type="CDD" id="cd00200">
    <property type="entry name" value="WD40"/>
    <property type="match status" value="2"/>
</dbReference>
<accession>A0ABR8EBX5</accession>
<feature type="repeat" description="WD" evidence="3">
    <location>
        <begin position="116"/>
        <end position="157"/>
    </location>
</feature>
<dbReference type="InterPro" id="IPR020472">
    <property type="entry name" value="WD40_PAC1"/>
</dbReference>
<feature type="domain" description="BIG2" evidence="6">
    <location>
        <begin position="630"/>
        <end position="709"/>
    </location>
</feature>
<keyword evidence="5" id="KW-1133">Transmembrane helix</keyword>
<feature type="repeat" description="WD" evidence="3">
    <location>
        <begin position="1557"/>
        <end position="1598"/>
    </location>
</feature>
<feature type="repeat" description="WD" evidence="3">
    <location>
        <begin position="1515"/>
        <end position="1556"/>
    </location>
</feature>
<dbReference type="RefSeq" id="WP_190877751.1">
    <property type="nucleotide sequence ID" value="NZ_JACJSK010000008.1"/>
</dbReference>
<feature type="repeat" description="WD" evidence="3">
    <location>
        <begin position="158"/>
        <end position="199"/>
    </location>
</feature>
<dbReference type="Pfam" id="PF00400">
    <property type="entry name" value="WD40"/>
    <property type="match status" value="7"/>
</dbReference>
<gene>
    <name evidence="7" type="ORF">H6G72_07325</name>
</gene>
<proteinExistence type="predicted"/>
<dbReference type="PANTHER" id="PTHR19848:SF8">
    <property type="entry name" value="F-BOX AND WD REPEAT DOMAIN CONTAINING 7"/>
    <property type="match status" value="1"/>
</dbReference>
<keyword evidence="5" id="KW-0472">Membrane</keyword>
<dbReference type="PANTHER" id="PTHR19848">
    <property type="entry name" value="WD40 REPEAT PROTEIN"/>
    <property type="match status" value="1"/>
</dbReference>
<comment type="caution">
    <text evidence="7">The sequence shown here is derived from an EMBL/GenBank/DDBJ whole genome shotgun (WGS) entry which is preliminary data.</text>
</comment>
<dbReference type="SUPFAM" id="SSF50978">
    <property type="entry name" value="WD40 repeat-like"/>
    <property type="match status" value="2"/>
</dbReference>
<keyword evidence="1 3" id="KW-0853">WD repeat</keyword>
<dbReference type="InterPro" id="IPR019775">
    <property type="entry name" value="WD40_repeat_CS"/>
</dbReference>
<evidence type="ECO:0000259" key="6">
    <source>
        <dbReference type="SMART" id="SM00635"/>
    </source>
</evidence>
<evidence type="ECO:0000256" key="2">
    <source>
        <dbReference type="ARBA" id="ARBA00022737"/>
    </source>
</evidence>
<dbReference type="PRINTS" id="PR00320">
    <property type="entry name" value="GPROTEINBRPT"/>
</dbReference>
<reference evidence="7 8" key="1">
    <citation type="journal article" date="2020" name="ISME J.">
        <title>Comparative genomics reveals insights into cyanobacterial evolution and habitat adaptation.</title>
        <authorList>
            <person name="Chen M.Y."/>
            <person name="Teng W.K."/>
            <person name="Zhao L."/>
            <person name="Hu C.X."/>
            <person name="Zhou Y.K."/>
            <person name="Han B.P."/>
            <person name="Song L.R."/>
            <person name="Shu W.S."/>
        </authorList>
    </citation>
    <scope>NUCLEOTIDE SEQUENCE [LARGE SCALE GENOMIC DNA]</scope>
    <source>
        <strain evidence="7 8">FACHB-1370</strain>
    </source>
</reference>
<dbReference type="Gene3D" id="2.130.10.10">
    <property type="entry name" value="YVTN repeat-like/Quinoprotein amine dehydrogenase"/>
    <property type="match status" value="5"/>
</dbReference>
<protein>
    <recommendedName>
        <fullName evidence="6">BIG2 domain-containing protein</fullName>
    </recommendedName>
</protein>
<dbReference type="PROSITE" id="PS00678">
    <property type="entry name" value="WD_REPEATS_1"/>
    <property type="match status" value="5"/>
</dbReference>
<dbReference type="Gene3D" id="2.60.40.1080">
    <property type="match status" value="3"/>
</dbReference>
<dbReference type="PROSITE" id="PS50082">
    <property type="entry name" value="WD_REPEATS_2"/>
    <property type="match status" value="7"/>
</dbReference>
<dbReference type="SMART" id="SM00564">
    <property type="entry name" value="PQQ"/>
    <property type="match status" value="3"/>
</dbReference>
<evidence type="ECO:0000313" key="8">
    <source>
        <dbReference type="Proteomes" id="UP000641954"/>
    </source>
</evidence>
<dbReference type="InterPro" id="IPR018391">
    <property type="entry name" value="PQQ_b-propeller_rpt"/>
</dbReference>
<feature type="repeat" description="WD" evidence="3">
    <location>
        <begin position="1794"/>
        <end position="1835"/>
    </location>
</feature>
<keyword evidence="5" id="KW-0812">Transmembrane</keyword>
<evidence type="ECO:0000256" key="5">
    <source>
        <dbReference type="SAM" id="Phobius"/>
    </source>
</evidence>
<evidence type="ECO:0000256" key="1">
    <source>
        <dbReference type="ARBA" id="ARBA00022574"/>
    </source>
</evidence>
<organism evidence="7 8">
    <name type="scientific">Planktothricoides raciborskii FACHB-1370</name>
    <dbReference type="NCBI Taxonomy" id="2949576"/>
    <lineage>
        <taxon>Bacteria</taxon>
        <taxon>Bacillati</taxon>
        <taxon>Cyanobacteriota</taxon>
        <taxon>Cyanophyceae</taxon>
        <taxon>Oscillatoriophycideae</taxon>
        <taxon>Oscillatoriales</taxon>
        <taxon>Oscillatoriaceae</taxon>
        <taxon>Planktothricoides</taxon>
    </lineage>
</organism>
<dbReference type="InterPro" id="IPR036322">
    <property type="entry name" value="WD40_repeat_dom_sf"/>
</dbReference>
<dbReference type="SMART" id="SM00320">
    <property type="entry name" value="WD40"/>
    <property type="match status" value="13"/>
</dbReference>
<dbReference type="InterPro" id="IPR003343">
    <property type="entry name" value="Big_2"/>
</dbReference>
<dbReference type="PROSITE" id="PS50294">
    <property type="entry name" value="WD_REPEATS_REGION"/>
    <property type="match status" value="6"/>
</dbReference>
<evidence type="ECO:0000313" key="7">
    <source>
        <dbReference type="EMBL" id="MBD2543659.1"/>
    </source>
</evidence>
<evidence type="ECO:0000256" key="3">
    <source>
        <dbReference type="PROSITE-ProRule" id="PRU00221"/>
    </source>
</evidence>
<dbReference type="InterPro" id="IPR015943">
    <property type="entry name" value="WD40/YVTN_repeat-like_dom_sf"/>
</dbReference>
<sequence length="1835" mass="205240">MSTQIERIKVRLASQNDEERLDALLETLNCGQDGLELLIEQSLKDQSEKIRQLTYRIFMGDRPHLNESPEKSTDIITSIAISPNTPNTIRIVGGSYRKIWIWNLKSKEITCYLKGREQHSHWILSVAISPDGNRLVSGSADKTIKVWDLNQGNLIHTLKGHDSWVTAVAITADGKNIISGSTDKSIRVWDLNTGKLINTLKNDKELSSVLTLCLTHDQTMIVIGDTNNNITLWDLKTGQWLRSLEGHSDWIKALTVTSDNTTLISGSRDGMQKFWQSNPDNKNPSKLKARLAQVALDIALIGSLFLWKISISSFTIFLIWLSIRLIYRKKESDNLSAKTIDCIKTLPECTSINSLDCNFAQDIFFIGSFNKAKILNLKNNELIKEWTVDGFISSVLISPDASILAFAGQDWITLLDAKTRKPLPVLQGCSYSRLSTIKIIDQSNNQKLYTGDIKTFTVKVVDQNNQPINIDSGNIVWDCFFTGYQYGVVAPGKLQKNNNGEAVFIAGEKPGFVDITVKVGILEDSITINIQEAPKISKIKCSPHKPTKLLYGQSFEFKVTETLDQYGSRIKTTSIQWLVEPEKYGIIDENGNFTAGQYSGTCYVYASVGSIKSERISIEIIEPPKLTKLLVINNRLSNIKLEYGKTLKFEVKGVDQYGEDISTGTITWSVDDDRSGTIDEDGNFTAGQYSGTCYVYASVGSIKSERISITILEPPKLTKLQVINRLSNIKLEYQETFQFEVKGVDQYGEDISTGTITWSVDDDRSGTIDEDGNFTAGEYSGTCDVYASVDSIESERISITIIEPPYLKELQVINRPYKELEYGETFQFEVEGVDQYGYDISTGTITWSVNDDRYGTIDEDGNFTAGEYSGNCYVYASVSSIESERILIEIIEPPKLKKLLVINRPSKELEYEETFKFEVKGVDQYGNYISTGKINWSVNDEQSGTIDKNGNFTAGQYSGTCDVWASVGSIESERILIAIIEPSRLEKIELKPSFVSLLPEQTQKFVIVARDQRKQEIPLNQKIQINNQEYNIPNDIEYEVSEKLTFQGIDYNREQKKVSCKVTVNQDGKGDQEIIIKIGDFSAKATVYVQPVLRKIEISPKDKELKPEESFTFTLKGFDQTDQPYDHIFNVQWKTTTGGFISLGSVSAEGIFRGDYKRREVTVTASVGDISDTAKVILLPVLRRLRIKPRFVYLKPNDQQIFTVQGFDQFKNEIDPGDVYWEATGGKITQDGILSLDENDLGYFQVTVTSRVQPKYTQKVRKIFLYFGISTGIISYLISYESLIEDVLAFDSKSKLVNPQKQLTEANTTTESSTETESTEQLDLTTDSSTDTQAESTEQLDSTTDSSTDTQTESTEQLDSTTDSSTDTQAESTEQLDSTTDSSTDTQTESTEQLDSTTDSSTDTQAESTEQLDLTTDSFTESTEQLDSQSGDIQQVIEPVVETEIVKDTNFFDDFYLGLEQWFLKKLRKLIAKVFRSISNFCLTQADAPLSASADVFVLKNESNPYKHFECLKTLKGHSGIVSSLAITPDGEKLITASWDNTIKIWNLTSGELLHTLKDHADDVECVAITPDGQTLLSAGWDSTIKIWDLKTNKLENDLNFSRRVVFVTPTLDGQKFISGEAYNLIKVWDLNSLEINQIIGELIGSYNHPYYWHNCIVISPDQEKIYVGNTVIKSYNLITGKLLNIMDEGNLGLVYALAITPNGQTLISGHEGMIKIWDLASNPASEVKLTLNSSAKAVYALKLTPDGKTIISAGRKSNENSENNDSDKPAAEESIIEVWDLNTGELLHAITEKADNDNYVYSLEITPDGTNIITGYENGEIKIWGVAELSLVEN</sequence>
<dbReference type="EMBL" id="JACJSK010000008">
    <property type="protein sequence ID" value="MBD2543659.1"/>
    <property type="molecule type" value="Genomic_DNA"/>
</dbReference>
<feature type="compositionally biased region" description="Low complexity" evidence="4">
    <location>
        <begin position="1303"/>
        <end position="1411"/>
    </location>
</feature>
<feature type="region of interest" description="Disordered" evidence="4">
    <location>
        <begin position="1753"/>
        <end position="1772"/>
    </location>
</feature>
<dbReference type="SMART" id="SM00635">
    <property type="entry name" value="BID_2"/>
    <property type="match status" value="2"/>
</dbReference>
<feature type="repeat" description="WD" evidence="3">
    <location>
        <begin position="202"/>
        <end position="243"/>
    </location>
</feature>
<feature type="compositionally biased region" description="Polar residues" evidence="4">
    <location>
        <begin position="1412"/>
        <end position="1431"/>
    </location>
</feature>
<evidence type="ECO:0000256" key="4">
    <source>
        <dbReference type="SAM" id="MobiDB-lite"/>
    </source>
</evidence>
<feature type="domain" description="BIG2" evidence="6">
    <location>
        <begin position="716"/>
        <end position="799"/>
    </location>
</feature>
<keyword evidence="2" id="KW-0677">Repeat</keyword>
<name>A0ABR8EBX5_9CYAN</name>
<feature type="repeat" description="WD" evidence="3">
    <location>
        <begin position="244"/>
        <end position="276"/>
    </location>
</feature>
<feature type="region of interest" description="Disordered" evidence="4">
    <location>
        <begin position="1301"/>
        <end position="1431"/>
    </location>
</feature>
<feature type="transmembrane region" description="Helical" evidence="5">
    <location>
        <begin position="298"/>
        <end position="321"/>
    </location>
</feature>
<dbReference type="InterPro" id="IPR001680">
    <property type="entry name" value="WD40_rpt"/>
</dbReference>
<keyword evidence="8" id="KW-1185">Reference proteome</keyword>
<dbReference type="Proteomes" id="UP000641954">
    <property type="component" value="Unassembled WGS sequence"/>
</dbReference>